<proteinExistence type="predicted"/>
<dbReference type="Pfam" id="PF11755">
    <property type="entry name" value="DUF3311"/>
    <property type="match status" value="1"/>
</dbReference>
<reference evidence="2 3" key="1">
    <citation type="submission" date="2007-05" db="EMBL/GenBank/DDBJ databases">
        <title>Complete sequence of chromosome of Acidiphilium cryptum JF-5.</title>
        <authorList>
            <consortium name="US DOE Joint Genome Institute"/>
            <person name="Copeland A."/>
            <person name="Lucas S."/>
            <person name="Lapidus A."/>
            <person name="Barry K."/>
            <person name="Detter J.C."/>
            <person name="Glavina del Rio T."/>
            <person name="Hammon N."/>
            <person name="Israni S."/>
            <person name="Dalin E."/>
            <person name="Tice H."/>
            <person name="Pitluck S."/>
            <person name="Sims D."/>
            <person name="Brettin T."/>
            <person name="Bruce D."/>
            <person name="Han C."/>
            <person name="Schmutz J."/>
            <person name="Larimer F."/>
            <person name="Land M."/>
            <person name="Hauser L."/>
            <person name="Kyrpides N."/>
            <person name="Kim E."/>
            <person name="Magnuson T."/>
            <person name="Richardson P."/>
        </authorList>
    </citation>
    <scope>NUCLEOTIDE SEQUENCE [LARGE SCALE GENOMIC DNA]</scope>
    <source>
        <strain evidence="2 3">JF-5</strain>
    </source>
</reference>
<dbReference type="AlphaFoldDB" id="A5FYH3"/>
<dbReference type="EMBL" id="CP000697">
    <property type="protein sequence ID" value="ABQ30655.1"/>
    <property type="molecule type" value="Genomic_DNA"/>
</dbReference>
<keyword evidence="1" id="KW-0812">Transmembrane</keyword>
<keyword evidence="1" id="KW-1133">Transmembrane helix</keyword>
<dbReference type="STRING" id="349163.Acry_1446"/>
<name>A5FYH3_ACICJ</name>
<dbReference type="KEGG" id="acr:Acry_1446"/>
<dbReference type="Proteomes" id="UP000000245">
    <property type="component" value="Chromosome"/>
</dbReference>
<dbReference type="eggNOG" id="ENOG5033A73">
    <property type="taxonomic scope" value="Bacteria"/>
</dbReference>
<accession>A5FYH3</accession>
<evidence type="ECO:0000256" key="1">
    <source>
        <dbReference type="SAM" id="Phobius"/>
    </source>
</evidence>
<gene>
    <name evidence="2" type="ordered locus">Acry_1446</name>
</gene>
<sequence>MAEENSERKPRSTPWRLLLLVPFVATLWVPFFNHAKPAVLGFPFFYWYQLAWVVISSVIIWIVWRAES</sequence>
<dbReference type="HOGENOM" id="CLU_183045_1_1_5"/>
<keyword evidence="1" id="KW-0472">Membrane</keyword>
<evidence type="ECO:0008006" key="4">
    <source>
        <dbReference type="Google" id="ProtNLM"/>
    </source>
</evidence>
<protein>
    <recommendedName>
        <fullName evidence="4">DUF3311 domain-containing protein</fullName>
    </recommendedName>
</protein>
<dbReference type="RefSeq" id="WP_007421894.1">
    <property type="nucleotide sequence ID" value="NC_009484.1"/>
</dbReference>
<organism evidence="2 3">
    <name type="scientific">Acidiphilium cryptum (strain JF-5)</name>
    <dbReference type="NCBI Taxonomy" id="349163"/>
    <lineage>
        <taxon>Bacteria</taxon>
        <taxon>Pseudomonadati</taxon>
        <taxon>Pseudomonadota</taxon>
        <taxon>Alphaproteobacteria</taxon>
        <taxon>Acetobacterales</taxon>
        <taxon>Acidocellaceae</taxon>
        <taxon>Acidiphilium</taxon>
    </lineage>
</organism>
<evidence type="ECO:0000313" key="2">
    <source>
        <dbReference type="EMBL" id="ABQ30655.1"/>
    </source>
</evidence>
<evidence type="ECO:0000313" key="3">
    <source>
        <dbReference type="Proteomes" id="UP000000245"/>
    </source>
</evidence>
<dbReference type="PANTHER" id="PTHR40034:SF1">
    <property type="entry name" value="BSL5891 PROTEIN"/>
    <property type="match status" value="1"/>
</dbReference>
<dbReference type="PANTHER" id="PTHR40034">
    <property type="entry name" value="BSL5891 PROTEIN"/>
    <property type="match status" value="1"/>
</dbReference>
<feature type="transmembrane region" description="Helical" evidence="1">
    <location>
        <begin position="15"/>
        <end position="32"/>
    </location>
</feature>
<keyword evidence="3" id="KW-1185">Reference proteome</keyword>
<dbReference type="InterPro" id="IPR021741">
    <property type="entry name" value="DUF3311"/>
</dbReference>
<feature type="transmembrane region" description="Helical" evidence="1">
    <location>
        <begin position="44"/>
        <end position="64"/>
    </location>
</feature>